<dbReference type="GO" id="GO:0043161">
    <property type="term" value="P:proteasome-mediated ubiquitin-dependent protein catabolic process"/>
    <property type="evidence" value="ECO:0007669"/>
    <property type="project" value="TreeGrafter"/>
</dbReference>
<keyword evidence="5 6" id="KW-0647">Proteasome</keyword>
<organism evidence="10 11">
    <name type="scientific">Fistulina hepatica ATCC 64428</name>
    <dbReference type="NCBI Taxonomy" id="1128425"/>
    <lineage>
        <taxon>Eukaryota</taxon>
        <taxon>Fungi</taxon>
        <taxon>Dikarya</taxon>
        <taxon>Basidiomycota</taxon>
        <taxon>Agaricomycotina</taxon>
        <taxon>Agaricomycetes</taxon>
        <taxon>Agaricomycetidae</taxon>
        <taxon>Agaricales</taxon>
        <taxon>Fistulinaceae</taxon>
        <taxon>Fistulina</taxon>
    </lineage>
</organism>
<evidence type="ECO:0000259" key="9">
    <source>
        <dbReference type="Pfam" id="PF21505"/>
    </source>
</evidence>
<dbReference type="InterPro" id="IPR016642">
    <property type="entry name" value="26S_Psome_Rpn2"/>
</dbReference>
<proteinExistence type="inferred from homology"/>
<reference evidence="10 11" key="1">
    <citation type="journal article" date="2015" name="Fungal Genet. Biol.">
        <title>Evolution of novel wood decay mechanisms in Agaricales revealed by the genome sequences of Fistulina hepatica and Cylindrobasidium torrendii.</title>
        <authorList>
            <person name="Floudas D."/>
            <person name="Held B.W."/>
            <person name="Riley R."/>
            <person name="Nagy L.G."/>
            <person name="Koehler G."/>
            <person name="Ransdell A.S."/>
            <person name="Younus H."/>
            <person name="Chow J."/>
            <person name="Chiniquy J."/>
            <person name="Lipzen A."/>
            <person name="Tritt A."/>
            <person name="Sun H."/>
            <person name="Haridas S."/>
            <person name="LaButti K."/>
            <person name="Ohm R.A."/>
            <person name="Kues U."/>
            <person name="Blanchette R.A."/>
            <person name="Grigoriev I.V."/>
            <person name="Minto R.E."/>
            <person name="Hibbett D.S."/>
        </authorList>
    </citation>
    <scope>NUCLEOTIDE SEQUENCE [LARGE SCALE GENOMIC DNA]</scope>
    <source>
        <strain evidence="10 11">ATCC 64428</strain>
    </source>
</reference>
<feature type="compositionally biased region" description="Basic and acidic residues" evidence="7">
    <location>
        <begin position="882"/>
        <end position="895"/>
    </location>
</feature>
<evidence type="ECO:0000256" key="6">
    <source>
        <dbReference type="PIRNR" id="PIRNR015947"/>
    </source>
</evidence>
<evidence type="ECO:0000256" key="1">
    <source>
        <dbReference type="ARBA" id="ARBA00002187"/>
    </source>
</evidence>
<evidence type="ECO:0000313" key="10">
    <source>
        <dbReference type="EMBL" id="KIY50568.1"/>
    </source>
</evidence>
<dbReference type="Pfam" id="PF01851">
    <property type="entry name" value="PC_rep"/>
    <property type="match status" value="1"/>
</dbReference>
<keyword evidence="11" id="KW-1185">Reference proteome</keyword>
<protein>
    <recommendedName>
        <fullName evidence="3 6">26S proteasome regulatory subunit RPN2</fullName>
    </recommendedName>
</protein>
<dbReference type="Gene3D" id="1.25.10.10">
    <property type="entry name" value="Leucine-rich Repeat Variant"/>
    <property type="match status" value="1"/>
</dbReference>
<dbReference type="InterPro" id="IPR048570">
    <property type="entry name" value="PSMD1_RPN2_N"/>
</dbReference>
<dbReference type="GO" id="GO:0042176">
    <property type="term" value="P:regulation of protein catabolic process"/>
    <property type="evidence" value="ECO:0007669"/>
    <property type="project" value="UniProtKB-UniRule"/>
</dbReference>
<dbReference type="GO" id="GO:0008540">
    <property type="term" value="C:proteasome regulatory particle, base subcomplex"/>
    <property type="evidence" value="ECO:0007669"/>
    <property type="project" value="UniProtKB-UniRule"/>
</dbReference>
<dbReference type="GO" id="GO:0030234">
    <property type="term" value="F:enzyme regulator activity"/>
    <property type="evidence" value="ECO:0007669"/>
    <property type="project" value="UniProtKB-UniRule"/>
</dbReference>
<keyword evidence="4" id="KW-0677">Repeat</keyword>
<dbReference type="EMBL" id="KN881675">
    <property type="protein sequence ID" value="KIY50568.1"/>
    <property type="molecule type" value="Genomic_DNA"/>
</dbReference>
<dbReference type="PANTHER" id="PTHR10943:SF2">
    <property type="entry name" value="26S PROTEASOME NON-ATPASE REGULATORY SUBUNIT 1"/>
    <property type="match status" value="1"/>
</dbReference>
<accession>A0A0D7AI96</accession>
<dbReference type="InterPro" id="IPR002015">
    <property type="entry name" value="Proteasome/cyclosome_rpt"/>
</dbReference>
<sequence>MVLIAQSSAGGVLALLSEPDAVFKHHAIKALNPLVVQFWAEISEHITQIESLYEDTSLPAEARDLAALLASKVYYFLGEYDDALYFALCAGSAFDIDLKSDANRIPGIDEYAETVISKALDRYIEQRSQPEAEDAAVDPKLQSIVERIFQRSINDGDYKQAHANPAIGIALDSHRLDIVRRIYERTDDASLLSYAMSAVTNTAFSLSYRDRVLNYLFTLYPRPGSSSSYPHVHALTRLLVTLANPSLTVNFLSSLIPDTSNGAPSSSTAVKLAYQFAFDLVQSGAPDFLSSVLRQLPEGTADTKPTHDRIREILSGRKSVKLNLAFLRRNNHVDPLVLKHTKDALDARSSIYHTALTLQNAFTHAGTTSDVFLRENLEWLGLAANWAKFSATAALGVIHKGFFEQGQTILAPYLPATNPPAAPVPGAAYSEGGALYALGLINAGIIPATSGSSPGSTSEAVTYLRSALRAAGENAPIGQDSEAAQHSVEVVQHGAALGLGIAAMGTRDLETFELLKDVLFTDSAVAGETAGIAMGLVMLGAGMAAGELVEGSVKEMLVYAHETRHEKIIRGLALGVAFIFYGRQEESDWVVSTLIVDKDPILRYGGVYALALAYAGTANNNAVRKLLHVAVSDTSDDVRRAAVTALAFLLFKSPQQVPRIVQLLSESYNPHVRCGATLALGLACAGTGLADAVAILEPMTRDSVDFVRQGAFIALGMVLVQQADGTGGAGSASGVRALYAKVVADKHEDPMARFGAALGQGLIDAAGRNATISLGTGLGANRSAIVGMTLFCQFWYWYPLAHCACLAFTPTGIIGLNSDLKIPKFDFVSNARPSMFAYPAPTKPPTKATVSKVATAVLSTTAKVKAREKRKAAAEGEDDAMDTDKKDDGDIDMKPAKPTAGDISPIAGSSEPSFEVLPNFSRVTPAQLTYISFPADGRYQPVRPVSLSPKHLRSLGLSSEGPVVGGGILILDDRYPDQPEEFIELQETPPVSAASVPGAAAPAITVPASQGPDNQRHMDIGDGPEADLPPPFEYPFGND</sequence>
<evidence type="ECO:0000259" key="8">
    <source>
        <dbReference type="Pfam" id="PF18004"/>
    </source>
</evidence>
<dbReference type="SUPFAM" id="SSF48371">
    <property type="entry name" value="ARM repeat"/>
    <property type="match status" value="1"/>
</dbReference>
<feature type="domain" description="26S proteasome non-ATPase regulatory subunit 1/RPN2 N-terminal" evidence="9">
    <location>
        <begin position="8"/>
        <end position="331"/>
    </location>
</feature>
<dbReference type="Pfam" id="PF13646">
    <property type="entry name" value="HEAT_2"/>
    <property type="match status" value="1"/>
</dbReference>
<feature type="compositionally biased region" description="Low complexity" evidence="7">
    <location>
        <begin position="989"/>
        <end position="1003"/>
    </location>
</feature>
<dbReference type="InterPro" id="IPR040623">
    <property type="entry name" value="RPN2_C"/>
</dbReference>
<dbReference type="Pfam" id="PF21505">
    <property type="entry name" value="RPN2_N"/>
    <property type="match status" value="1"/>
</dbReference>
<dbReference type="GO" id="GO:0005634">
    <property type="term" value="C:nucleus"/>
    <property type="evidence" value="ECO:0007669"/>
    <property type="project" value="TreeGrafter"/>
</dbReference>
<dbReference type="FunFam" id="1.25.10.10:FF:000017">
    <property type="entry name" value="26S proteasome non-ATPase regulatory subunit 1"/>
    <property type="match status" value="1"/>
</dbReference>
<dbReference type="PANTHER" id="PTHR10943">
    <property type="entry name" value="26S PROTEASOME NON-ATPASE REGULATORY SUBUNIT"/>
    <property type="match status" value="1"/>
</dbReference>
<dbReference type="GO" id="GO:0034515">
    <property type="term" value="C:proteasome storage granule"/>
    <property type="evidence" value="ECO:0007669"/>
    <property type="project" value="TreeGrafter"/>
</dbReference>
<comment type="function">
    <text evidence="1 6">Acts as a regulatory subunit of the 26S proteasome which is involved in the ATP-dependent degradation of ubiquitinated proteins.</text>
</comment>
<dbReference type="OrthoDB" id="261572at2759"/>
<comment type="similarity">
    <text evidence="2 6">Belongs to the proteasome subunit S1 family.</text>
</comment>
<gene>
    <name evidence="10" type="ORF">FISHEDRAFT_38969</name>
</gene>
<evidence type="ECO:0000256" key="5">
    <source>
        <dbReference type="ARBA" id="ARBA00022942"/>
    </source>
</evidence>
<dbReference type="InterPro" id="IPR016024">
    <property type="entry name" value="ARM-type_fold"/>
</dbReference>
<evidence type="ECO:0000256" key="7">
    <source>
        <dbReference type="SAM" id="MobiDB-lite"/>
    </source>
</evidence>
<dbReference type="AlphaFoldDB" id="A0A0D7AI96"/>
<feature type="region of interest" description="Disordered" evidence="7">
    <location>
        <begin position="989"/>
        <end position="1039"/>
    </location>
</feature>
<evidence type="ECO:0000256" key="3">
    <source>
        <dbReference type="ARBA" id="ARBA00015684"/>
    </source>
</evidence>
<dbReference type="Pfam" id="PF18004">
    <property type="entry name" value="RPN2_C"/>
    <property type="match status" value="1"/>
</dbReference>
<name>A0A0D7AI96_9AGAR</name>
<dbReference type="PIRSF" id="PIRSF015947">
    <property type="entry name" value="26S_Psome_Rpn2"/>
    <property type="match status" value="1"/>
</dbReference>
<dbReference type="Proteomes" id="UP000054144">
    <property type="component" value="Unassembled WGS sequence"/>
</dbReference>
<feature type="domain" description="26S proteasome regulatory subunit RPN2 C-terminal" evidence="8">
    <location>
        <begin position="811"/>
        <end position="944"/>
    </location>
</feature>
<dbReference type="InterPro" id="IPR011989">
    <property type="entry name" value="ARM-like"/>
</dbReference>
<evidence type="ECO:0000256" key="4">
    <source>
        <dbReference type="ARBA" id="ARBA00022737"/>
    </source>
</evidence>
<evidence type="ECO:0000313" key="11">
    <source>
        <dbReference type="Proteomes" id="UP000054144"/>
    </source>
</evidence>
<feature type="region of interest" description="Disordered" evidence="7">
    <location>
        <begin position="867"/>
        <end position="906"/>
    </location>
</feature>
<evidence type="ECO:0000256" key="2">
    <source>
        <dbReference type="ARBA" id="ARBA00006308"/>
    </source>
</evidence>